<gene>
    <name evidence="2" type="ORF">QC761_401540</name>
</gene>
<dbReference type="PANTHER" id="PTHR35910">
    <property type="entry name" value="2EXR DOMAIN-CONTAINING PROTEIN"/>
    <property type="match status" value="1"/>
</dbReference>
<organism evidence="2 3">
    <name type="scientific">Podospora bellae-mahoneyi</name>
    <dbReference type="NCBI Taxonomy" id="2093777"/>
    <lineage>
        <taxon>Eukaryota</taxon>
        <taxon>Fungi</taxon>
        <taxon>Dikarya</taxon>
        <taxon>Ascomycota</taxon>
        <taxon>Pezizomycotina</taxon>
        <taxon>Sordariomycetes</taxon>
        <taxon>Sordariomycetidae</taxon>
        <taxon>Sordariales</taxon>
        <taxon>Podosporaceae</taxon>
        <taxon>Podospora</taxon>
    </lineage>
</organism>
<feature type="domain" description="2EXR" evidence="1">
    <location>
        <begin position="5"/>
        <end position="105"/>
    </location>
</feature>
<accession>A0ABR0FIK6</accession>
<proteinExistence type="predicted"/>
<evidence type="ECO:0000259" key="1">
    <source>
        <dbReference type="Pfam" id="PF20150"/>
    </source>
</evidence>
<reference evidence="2 3" key="1">
    <citation type="journal article" date="2023" name="bioRxiv">
        <title>High-quality genome assemblies of four members of thePodospora anserinaspecies complex.</title>
        <authorList>
            <person name="Ament-Velasquez S.L."/>
            <person name="Vogan A.A."/>
            <person name="Wallerman O."/>
            <person name="Hartmann F."/>
            <person name="Gautier V."/>
            <person name="Silar P."/>
            <person name="Giraud T."/>
            <person name="Johannesson H."/>
        </authorList>
    </citation>
    <scope>NUCLEOTIDE SEQUENCE [LARGE SCALE GENOMIC DNA]</scope>
    <source>
        <strain evidence="2 3">CBS 112042</strain>
    </source>
</reference>
<evidence type="ECO:0000313" key="3">
    <source>
        <dbReference type="Proteomes" id="UP001322138"/>
    </source>
</evidence>
<dbReference type="GeneID" id="87897929"/>
<dbReference type="Proteomes" id="UP001322138">
    <property type="component" value="Unassembled WGS sequence"/>
</dbReference>
<name>A0ABR0FIK6_9PEZI</name>
<keyword evidence="3" id="KW-1185">Reference proteome</keyword>
<comment type="caution">
    <text evidence="2">The sequence shown here is derived from an EMBL/GenBank/DDBJ whole genome shotgun (WGS) entry which is preliminary data.</text>
</comment>
<evidence type="ECO:0000313" key="2">
    <source>
        <dbReference type="EMBL" id="KAK4642909.1"/>
    </source>
</evidence>
<protein>
    <recommendedName>
        <fullName evidence="1">2EXR domain-containing protein</fullName>
    </recommendedName>
</protein>
<dbReference type="Pfam" id="PF20150">
    <property type="entry name" value="2EXR"/>
    <property type="match status" value="1"/>
</dbReference>
<dbReference type="InterPro" id="IPR045518">
    <property type="entry name" value="2EXR"/>
</dbReference>
<dbReference type="EMBL" id="JAFFGZ010000006">
    <property type="protein sequence ID" value="KAK4642909.1"/>
    <property type="molecule type" value="Genomic_DNA"/>
</dbReference>
<sequence length="340" mass="39180">MAETFPRFPRLPYELRHMIWEFAIRPAAPGAHIFTISDSTNTISDDSRENEGHVLVCQPRCDQTRGGKADGQLNNPSTYIADSGLWTACRESRNVMERKLLQREDRPILFWGDSSDGPPPVNPECWTNRQIALFPTRDLIILQSQIFTPFRWTVMPGSLDWDKPTYRQSQLPSCAFWSAMKNVTSQAARHIAVEYNPAWDSMSLHWGEVTRFVDLLLGPSHAELDSGPTNVWFIDYRLKRRNRVPTEKQLRTESEREEPRVYYGNGCRYVEVSEEDSGESGDGEWNDAFGADRWHPFNNKPMFSRNGVRGCVKRVKALLYKDEEYVDRVNIGILACESLR</sequence>
<dbReference type="PANTHER" id="PTHR35910:SF1">
    <property type="entry name" value="2EXR DOMAIN-CONTAINING PROTEIN"/>
    <property type="match status" value="1"/>
</dbReference>
<dbReference type="RefSeq" id="XP_062731885.1">
    <property type="nucleotide sequence ID" value="XM_062878447.1"/>
</dbReference>